<feature type="region of interest" description="Disordered" evidence="1">
    <location>
        <begin position="1"/>
        <end position="35"/>
    </location>
</feature>
<dbReference type="RefSeq" id="WP_146889466.1">
    <property type="nucleotide sequence ID" value="NZ_BJYG01000029.1"/>
</dbReference>
<protein>
    <submittedName>
        <fullName evidence="2">Uncharacterized protein</fullName>
    </submittedName>
</protein>
<evidence type="ECO:0000256" key="1">
    <source>
        <dbReference type="SAM" id="MobiDB-lite"/>
    </source>
</evidence>
<sequence>MTSGNAIHRQRKCAPLTPDKARGAEFEERPERSDGAEMHLVIRRITTGSASPRREWKKRAMIWQAKAHGSVRNIPGKTGIETEAAEVRKT</sequence>
<gene>
    <name evidence="2" type="ORF">AOE01nite_21690</name>
</gene>
<organism evidence="2 3">
    <name type="scientific">Acetobacter oeni</name>
    <dbReference type="NCBI Taxonomy" id="304077"/>
    <lineage>
        <taxon>Bacteria</taxon>
        <taxon>Pseudomonadati</taxon>
        <taxon>Pseudomonadota</taxon>
        <taxon>Alphaproteobacteria</taxon>
        <taxon>Acetobacterales</taxon>
        <taxon>Acetobacteraceae</taxon>
        <taxon>Acetobacter</taxon>
    </lineage>
</organism>
<accession>A0A511XLX0</accession>
<comment type="caution">
    <text evidence="2">The sequence shown here is derived from an EMBL/GenBank/DDBJ whole genome shotgun (WGS) entry which is preliminary data.</text>
</comment>
<dbReference type="Proteomes" id="UP000321746">
    <property type="component" value="Unassembled WGS sequence"/>
</dbReference>
<dbReference type="AlphaFoldDB" id="A0A511XLX0"/>
<feature type="compositionally biased region" description="Basic and acidic residues" evidence="1">
    <location>
        <begin position="19"/>
        <end position="35"/>
    </location>
</feature>
<dbReference type="EMBL" id="BJYG01000029">
    <property type="protein sequence ID" value="GEN63945.1"/>
    <property type="molecule type" value="Genomic_DNA"/>
</dbReference>
<proteinExistence type="predicted"/>
<reference evidence="2 3" key="1">
    <citation type="submission" date="2019-07" db="EMBL/GenBank/DDBJ databases">
        <title>Whole genome shotgun sequence of Acetobacter oeni NBRC 105207.</title>
        <authorList>
            <person name="Hosoyama A."/>
            <person name="Uohara A."/>
            <person name="Ohji S."/>
            <person name="Ichikawa N."/>
        </authorList>
    </citation>
    <scope>NUCLEOTIDE SEQUENCE [LARGE SCALE GENOMIC DNA]</scope>
    <source>
        <strain evidence="2 3">NBRC 105207</strain>
    </source>
</reference>
<evidence type="ECO:0000313" key="3">
    <source>
        <dbReference type="Proteomes" id="UP000321746"/>
    </source>
</evidence>
<name>A0A511XLX0_9PROT</name>
<evidence type="ECO:0000313" key="2">
    <source>
        <dbReference type="EMBL" id="GEN63945.1"/>
    </source>
</evidence>
<keyword evidence="3" id="KW-1185">Reference proteome</keyword>